<gene>
    <name evidence="5" type="ORF">BLL52_0248</name>
</gene>
<dbReference type="Proteomes" id="UP000185911">
    <property type="component" value="Unassembled WGS sequence"/>
</dbReference>
<protein>
    <recommendedName>
        <fullName evidence="2">Error-prone DNA polymerase</fullName>
    </recommendedName>
</protein>
<proteinExistence type="inferred from homology"/>
<evidence type="ECO:0000313" key="6">
    <source>
        <dbReference type="Proteomes" id="UP000185911"/>
    </source>
</evidence>
<dbReference type="InterPro" id="IPR029460">
    <property type="entry name" value="DNAPol_HHH"/>
</dbReference>
<evidence type="ECO:0000313" key="5">
    <source>
        <dbReference type="EMBL" id="OLP08640.1"/>
    </source>
</evidence>
<dbReference type="GO" id="GO:0003676">
    <property type="term" value="F:nucleic acid binding"/>
    <property type="evidence" value="ECO:0007669"/>
    <property type="project" value="InterPro"/>
</dbReference>
<evidence type="ECO:0000259" key="3">
    <source>
        <dbReference type="Pfam" id="PF01336"/>
    </source>
</evidence>
<comment type="similarity">
    <text evidence="1">Belongs to the DNA polymerase type-C family. DnaE2 subfamily.</text>
</comment>
<evidence type="ECO:0000259" key="4">
    <source>
        <dbReference type="Pfam" id="PF14579"/>
    </source>
</evidence>
<name>A0A1Q8YL57_9BURK</name>
<dbReference type="Pfam" id="PF01336">
    <property type="entry name" value="tRNA_anti-codon"/>
    <property type="match status" value="1"/>
</dbReference>
<organism evidence="5 6">
    <name type="scientific">Rhodoferax antarcticus ANT.BR</name>
    <dbReference type="NCBI Taxonomy" id="1111071"/>
    <lineage>
        <taxon>Bacteria</taxon>
        <taxon>Pseudomonadati</taxon>
        <taxon>Pseudomonadota</taxon>
        <taxon>Betaproteobacteria</taxon>
        <taxon>Burkholderiales</taxon>
        <taxon>Comamonadaceae</taxon>
        <taxon>Rhodoferax</taxon>
    </lineage>
</organism>
<feature type="domain" description="DNA polymerase helix-hairpin-helix motif" evidence="4">
    <location>
        <begin position="10"/>
        <end position="73"/>
    </location>
</feature>
<dbReference type="GO" id="GO:0008408">
    <property type="term" value="F:3'-5' exonuclease activity"/>
    <property type="evidence" value="ECO:0007669"/>
    <property type="project" value="InterPro"/>
</dbReference>
<dbReference type="GO" id="GO:0006260">
    <property type="term" value="P:DNA replication"/>
    <property type="evidence" value="ECO:0007669"/>
    <property type="project" value="InterPro"/>
</dbReference>
<dbReference type="InterPro" id="IPR004365">
    <property type="entry name" value="NA-bd_OB_tRNA"/>
</dbReference>
<dbReference type="InterPro" id="IPR004805">
    <property type="entry name" value="DnaE2/DnaE/PolC"/>
</dbReference>
<accession>A0A1Q8YL57</accession>
<feature type="domain" description="OB" evidence="3">
    <location>
        <begin position="154"/>
        <end position="216"/>
    </location>
</feature>
<keyword evidence="6" id="KW-1185">Reference proteome</keyword>
<dbReference type="PANTHER" id="PTHR32294">
    <property type="entry name" value="DNA POLYMERASE III SUBUNIT ALPHA"/>
    <property type="match status" value="1"/>
</dbReference>
<dbReference type="EMBL" id="MSYM01000001">
    <property type="protein sequence ID" value="OLP08640.1"/>
    <property type="molecule type" value="Genomic_DNA"/>
</dbReference>
<evidence type="ECO:0000256" key="1">
    <source>
        <dbReference type="ARBA" id="ARBA00007391"/>
    </source>
</evidence>
<dbReference type="PANTHER" id="PTHR32294:SF4">
    <property type="entry name" value="ERROR-PRONE DNA POLYMERASE"/>
    <property type="match status" value="1"/>
</dbReference>
<comment type="caution">
    <text evidence="5">The sequence shown here is derived from an EMBL/GenBank/DDBJ whole genome shotgun (WGS) entry which is preliminary data.</text>
</comment>
<dbReference type="Pfam" id="PF14579">
    <property type="entry name" value="HHH_6"/>
    <property type="match status" value="1"/>
</dbReference>
<reference evidence="5 6" key="1">
    <citation type="submission" date="2017-01" db="EMBL/GenBank/DDBJ databases">
        <title>Genome sequence of Rhodoferax antarcticus ANT.BR, a psychrophilic purple nonsulfur bacterium from an Antarctic microbial mat.</title>
        <authorList>
            <person name="Baker J."/>
            <person name="Riester C."/>
            <person name="Skinner B."/>
            <person name="Newell A."/>
            <person name="Swingley W."/>
            <person name="Madigan M."/>
            <person name="Jung D."/>
            <person name="Asao M."/>
            <person name="Chen M."/>
            <person name="Loughlin P."/>
            <person name="Pan H."/>
            <person name="Lin S."/>
            <person name="Li N."/>
            <person name="Shaw J."/>
            <person name="Prado M."/>
            <person name="Sherman C."/>
            <person name="Li X."/>
            <person name="Tang J."/>
            <person name="Blankenship R."/>
            <person name="Zhao T."/>
            <person name="Touchman J."/>
            <person name="Sattley M."/>
        </authorList>
    </citation>
    <scope>NUCLEOTIDE SEQUENCE [LARGE SCALE GENOMIC DNA]</scope>
    <source>
        <strain evidence="5 6">ANT.BR</strain>
    </source>
</reference>
<dbReference type="CDD" id="cd04485">
    <property type="entry name" value="DnaE_OBF"/>
    <property type="match status" value="1"/>
</dbReference>
<sequence>MRVNQALAPAVRLGLRLVCSLAESAAQRIVAARQQLIFASTEDLALRAGLAAGDLKALSNADALHSLRGHRRQQVWDASALHRAPELLQEASFNESALHLPAAAQGEEVRFDYAALGLTLRAHPLLLLRKKLSNLKLLTATQLHDLPNARLVRACGPVTMRQSPGTAKGVTFVTLEDETASVNVIVWKALKKRQRSALLHAQLLAVHGSWQRDEASGGQVCHVVAGFLRDLTPLLGDLATRSRDFH</sequence>
<evidence type="ECO:0000256" key="2">
    <source>
        <dbReference type="ARBA" id="ARBA00017273"/>
    </source>
</evidence>
<dbReference type="AlphaFoldDB" id="A0A1Q8YL57"/>